<dbReference type="Pfam" id="PF03372">
    <property type="entry name" value="Exo_endo_phos"/>
    <property type="match status" value="1"/>
</dbReference>
<keyword evidence="3" id="KW-0255">Endonuclease</keyword>
<dbReference type="EMBL" id="JAQZHK010000001">
    <property type="protein sequence ID" value="MDY3512054.1"/>
    <property type="molecule type" value="Genomic_DNA"/>
</dbReference>
<evidence type="ECO:0000313" key="3">
    <source>
        <dbReference type="EMBL" id="MDY3512054.1"/>
    </source>
</evidence>
<proteinExistence type="predicted"/>
<feature type="domain" description="Endonuclease/exonuclease/phosphatase" evidence="2">
    <location>
        <begin position="100"/>
        <end position="317"/>
    </location>
</feature>
<evidence type="ECO:0000259" key="2">
    <source>
        <dbReference type="Pfam" id="PF03372"/>
    </source>
</evidence>
<keyword evidence="1" id="KW-0472">Membrane</keyword>
<gene>
    <name evidence="3" type="ORF">PG303_02345</name>
</gene>
<name>A0AAP6LJ29_RIEAN</name>
<dbReference type="RefSeq" id="WP_154468951.1">
    <property type="nucleotide sequence ID" value="NZ_CP121210.1"/>
</dbReference>
<reference evidence="3" key="1">
    <citation type="submission" date="2023-01" db="EMBL/GenBank/DDBJ databases">
        <title>Genome-based studies on antimicrobial resistance profiles of Riemerella anatipestifer in China, 1994 to 2021.</title>
        <authorList>
            <person name="Yang Z."/>
            <person name="Zhu D."/>
        </authorList>
    </citation>
    <scope>NUCLEOTIDE SEQUENCE</scope>
    <source>
        <strain evidence="3">RCAD1218</strain>
    </source>
</reference>
<evidence type="ECO:0000256" key="1">
    <source>
        <dbReference type="SAM" id="Phobius"/>
    </source>
</evidence>
<keyword evidence="1" id="KW-0812">Transmembrane</keyword>
<dbReference type="SUPFAM" id="SSF56219">
    <property type="entry name" value="DNase I-like"/>
    <property type="match status" value="1"/>
</dbReference>
<sequence>MMKILRIIVFIIHLGLLALLYLCMMNAYIPPRVFAELNFLSLAFPILVLGYCLLCLFWILSWKKRGLFFLLALALLLTPIRRWVNYSTENKNASDFKVVSFNIKAAEAGIANIDYHLESFFPDIILIQEKGDFKEEIESMPYRKEIDILEFYSKTPIIEFGRILKDADNSYSGYIDTEIKGKRIRFINVYLKPFELNKDMVKPSKNLRVTKEKTQNLIERFLPVFKAHQIQVEQIRIAVEKSPYPVVLGGDFNAVPNSYEYYYLSQNMTDSFLEVGKGLGTTFHDYKFPIRIDYLFSTKEIKPVSLKTDRSRELSDHYPIIGEFSY</sequence>
<protein>
    <submittedName>
        <fullName evidence="3">Endonuclease/exonuclease/phosphatase family protein</fullName>
    </submittedName>
</protein>
<feature type="transmembrane region" description="Helical" evidence="1">
    <location>
        <begin position="67"/>
        <end position="84"/>
    </location>
</feature>
<keyword evidence="3" id="KW-0378">Hydrolase</keyword>
<dbReference type="Proteomes" id="UP001284033">
    <property type="component" value="Unassembled WGS sequence"/>
</dbReference>
<keyword evidence="1" id="KW-1133">Transmembrane helix</keyword>
<evidence type="ECO:0000313" key="4">
    <source>
        <dbReference type="Proteomes" id="UP001284033"/>
    </source>
</evidence>
<dbReference type="CDD" id="cd09084">
    <property type="entry name" value="EEP-2"/>
    <property type="match status" value="1"/>
</dbReference>
<dbReference type="InterPro" id="IPR005135">
    <property type="entry name" value="Endo/exonuclease/phosphatase"/>
</dbReference>
<dbReference type="InterPro" id="IPR036691">
    <property type="entry name" value="Endo/exonu/phosph_ase_sf"/>
</dbReference>
<organism evidence="3 4">
    <name type="scientific">Riemerella anatipestifer</name>
    <name type="common">Moraxella anatipestifer</name>
    <dbReference type="NCBI Taxonomy" id="34085"/>
    <lineage>
        <taxon>Bacteria</taxon>
        <taxon>Pseudomonadati</taxon>
        <taxon>Bacteroidota</taxon>
        <taxon>Flavobacteriia</taxon>
        <taxon>Flavobacteriales</taxon>
        <taxon>Weeksellaceae</taxon>
        <taxon>Riemerella</taxon>
    </lineage>
</organism>
<feature type="transmembrane region" description="Helical" evidence="1">
    <location>
        <begin position="41"/>
        <end position="60"/>
    </location>
</feature>
<dbReference type="Gene3D" id="3.60.10.10">
    <property type="entry name" value="Endonuclease/exonuclease/phosphatase"/>
    <property type="match status" value="1"/>
</dbReference>
<dbReference type="AlphaFoldDB" id="A0AAP6LJ29"/>
<dbReference type="GO" id="GO:0004519">
    <property type="term" value="F:endonuclease activity"/>
    <property type="evidence" value="ECO:0007669"/>
    <property type="project" value="UniProtKB-KW"/>
</dbReference>
<keyword evidence="3" id="KW-0540">Nuclease</keyword>
<comment type="caution">
    <text evidence="3">The sequence shown here is derived from an EMBL/GenBank/DDBJ whole genome shotgun (WGS) entry which is preliminary data.</text>
</comment>
<feature type="transmembrane region" description="Helical" evidence="1">
    <location>
        <begin position="7"/>
        <end position="29"/>
    </location>
</feature>
<accession>A0AAP6LJ29</accession>